<proteinExistence type="predicted"/>
<dbReference type="AlphaFoldDB" id="A0AAE0JYH0"/>
<comment type="caution">
    <text evidence="1">The sequence shown here is derived from an EMBL/GenBank/DDBJ whole genome shotgun (WGS) entry which is preliminary data.</text>
</comment>
<accession>A0AAE0JYH0</accession>
<name>A0AAE0JYH0_9PEZI</name>
<protein>
    <submittedName>
        <fullName evidence="1">Uncharacterized protein</fullName>
    </submittedName>
</protein>
<evidence type="ECO:0000313" key="2">
    <source>
        <dbReference type="Proteomes" id="UP001287356"/>
    </source>
</evidence>
<gene>
    <name evidence="1" type="ORF">B0T24DRAFT_534097</name>
</gene>
<dbReference type="Proteomes" id="UP001287356">
    <property type="component" value="Unassembled WGS sequence"/>
</dbReference>
<feature type="non-terminal residue" evidence="1">
    <location>
        <position position="208"/>
    </location>
</feature>
<sequence length="208" mass="23931">TRTMFIVYYDSYVQLLVEDLVRFVSIGRNMIRKVKADAKLARPSSRCSMGRGSAKRDDDDGTPIIPCEPEEQVQSLCYMSARQVSAFIWNTYGAGGTRKIHPDVYDNLDKCLESIQSLCELVAHQFLRDGDCATGVDAIKKQLDDTTKLAEREMECIERKDLEQLEQSAKDESRVSGLSVDNKPNWCKRRDETRRKSLWTTFFRWKTV</sequence>
<evidence type="ECO:0000313" key="1">
    <source>
        <dbReference type="EMBL" id="KAK3366708.1"/>
    </source>
</evidence>
<reference evidence="1" key="2">
    <citation type="submission" date="2023-06" db="EMBL/GenBank/DDBJ databases">
        <authorList>
            <consortium name="Lawrence Berkeley National Laboratory"/>
            <person name="Haridas S."/>
            <person name="Hensen N."/>
            <person name="Bonometti L."/>
            <person name="Westerberg I."/>
            <person name="Brannstrom I.O."/>
            <person name="Guillou S."/>
            <person name="Cros-Aarteil S."/>
            <person name="Calhoun S."/>
            <person name="Kuo A."/>
            <person name="Mondo S."/>
            <person name="Pangilinan J."/>
            <person name="Riley R."/>
            <person name="Labutti K."/>
            <person name="Andreopoulos B."/>
            <person name="Lipzen A."/>
            <person name="Chen C."/>
            <person name="Yanf M."/>
            <person name="Daum C."/>
            <person name="Ng V."/>
            <person name="Clum A."/>
            <person name="Steindorff A."/>
            <person name="Ohm R."/>
            <person name="Martin F."/>
            <person name="Silar P."/>
            <person name="Natvig D."/>
            <person name="Lalanne C."/>
            <person name="Gautier V."/>
            <person name="Ament-Velasquez S.L."/>
            <person name="Kruys A."/>
            <person name="Hutchinson M.I."/>
            <person name="Powell A.J."/>
            <person name="Barry K."/>
            <person name="Miller A.N."/>
            <person name="Grigoriev I.V."/>
            <person name="Debuchy R."/>
            <person name="Gladieux P."/>
            <person name="Thoren M.H."/>
            <person name="Johannesson H."/>
        </authorList>
    </citation>
    <scope>NUCLEOTIDE SEQUENCE</scope>
    <source>
        <strain evidence="1">CBS 958.72</strain>
    </source>
</reference>
<organism evidence="1 2">
    <name type="scientific">Lasiosphaeria ovina</name>
    <dbReference type="NCBI Taxonomy" id="92902"/>
    <lineage>
        <taxon>Eukaryota</taxon>
        <taxon>Fungi</taxon>
        <taxon>Dikarya</taxon>
        <taxon>Ascomycota</taxon>
        <taxon>Pezizomycotina</taxon>
        <taxon>Sordariomycetes</taxon>
        <taxon>Sordariomycetidae</taxon>
        <taxon>Sordariales</taxon>
        <taxon>Lasiosphaeriaceae</taxon>
        <taxon>Lasiosphaeria</taxon>
    </lineage>
</organism>
<keyword evidence="2" id="KW-1185">Reference proteome</keyword>
<reference evidence="1" key="1">
    <citation type="journal article" date="2023" name="Mol. Phylogenet. Evol.">
        <title>Genome-scale phylogeny and comparative genomics of the fungal order Sordariales.</title>
        <authorList>
            <person name="Hensen N."/>
            <person name="Bonometti L."/>
            <person name="Westerberg I."/>
            <person name="Brannstrom I.O."/>
            <person name="Guillou S."/>
            <person name="Cros-Aarteil S."/>
            <person name="Calhoun S."/>
            <person name="Haridas S."/>
            <person name="Kuo A."/>
            <person name="Mondo S."/>
            <person name="Pangilinan J."/>
            <person name="Riley R."/>
            <person name="LaButti K."/>
            <person name="Andreopoulos B."/>
            <person name="Lipzen A."/>
            <person name="Chen C."/>
            <person name="Yan M."/>
            <person name="Daum C."/>
            <person name="Ng V."/>
            <person name="Clum A."/>
            <person name="Steindorff A."/>
            <person name="Ohm R.A."/>
            <person name="Martin F."/>
            <person name="Silar P."/>
            <person name="Natvig D.O."/>
            <person name="Lalanne C."/>
            <person name="Gautier V."/>
            <person name="Ament-Velasquez S.L."/>
            <person name="Kruys A."/>
            <person name="Hutchinson M.I."/>
            <person name="Powell A.J."/>
            <person name="Barry K."/>
            <person name="Miller A.N."/>
            <person name="Grigoriev I.V."/>
            <person name="Debuchy R."/>
            <person name="Gladieux P."/>
            <person name="Hiltunen Thoren M."/>
            <person name="Johannesson H."/>
        </authorList>
    </citation>
    <scope>NUCLEOTIDE SEQUENCE</scope>
    <source>
        <strain evidence="1">CBS 958.72</strain>
    </source>
</reference>
<dbReference type="EMBL" id="JAULSN010000007">
    <property type="protein sequence ID" value="KAK3366708.1"/>
    <property type="molecule type" value="Genomic_DNA"/>
</dbReference>